<dbReference type="NCBIfam" id="TIGR02532">
    <property type="entry name" value="IV_pilin_GFxxxE"/>
    <property type="match status" value="1"/>
</dbReference>
<keyword evidence="1" id="KW-0472">Membrane</keyword>
<proteinExistence type="predicted"/>
<protein>
    <submittedName>
        <fullName evidence="2">Prepilin-type N-terminal cleavage/methylation domain-containing protein</fullName>
    </submittedName>
</protein>
<reference evidence="2" key="1">
    <citation type="submission" date="2023-07" db="EMBL/GenBank/DDBJ databases">
        <title>Genomic Encyclopedia of Type Strains, Phase IV (KMG-IV): sequencing the most valuable type-strain genomes for metagenomic binning, comparative biology and taxonomic classification.</title>
        <authorList>
            <person name="Goeker M."/>
        </authorList>
    </citation>
    <scope>NUCLEOTIDE SEQUENCE</scope>
    <source>
        <strain evidence="2">DSM 24202</strain>
    </source>
</reference>
<dbReference type="RefSeq" id="WP_307260035.1">
    <property type="nucleotide sequence ID" value="NZ_JAUSVL010000001.1"/>
</dbReference>
<dbReference type="InterPro" id="IPR012902">
    <property type="entry name" value="N_methyl_site"/>
</dbReference>
<dbReference type="AlphaFoldDB" id="A0AAE4AN96"/>
<dbReference type="SUPFAM" id="SSF54523">
    <property type="entry name" value="Pili subunits"/>
    <property type="match status" value="1"/>
</dbReference>
<evidence type="ECO:0000256" key="1">
    <source>
        <dbReference type="SAM" id="Phobius"/>
    </source>
</evidence>
<keyword evidence="3" id="KW-1185">Reference proteome</keyword>
<dbReference type="Gene3D" id="3.30.700.10">
    <property type="entry name" value="Glycoprotein, Type 4 Pilin"/>
    <property type="match status" value="1"/>
</dbReference>
<keyword evidence="1" id="KW-0812">Transmembrane</keyword>
<name>A0AAE4AN96_9BACT</name>
<dbReference type="EMBL" id="JAUSVL010000001">
    <property type="protein sequence ID" value="MDQ0288703.1"/>
    <property type="molecule type" value="Genomic_DNA"/>
</dbReference>
<feature type="transmembrane region" description="Helical" evidence="1">
    <location>
        <begin position="21"/>
        <end position="42"/>
    </location>
</feature>
<dbReference type="Pfam" id="PF07963">
    <property type="entry name" value="N_methyl"/>
    <property type="match status" value="1"/>
</dbReference>
<dbReference type="InterPro" id="IPR045584">
    <property type="entry name" value="Pilin-like"/>
</dbReference>
<evidence type="ECO:0000313" key="2">
    <source>
        <dbReference type="EMBL" id="MDQ0288703.1"/>
    </source>
</evidence>
<keyword evidence="1" id="KW-1133">Transmembrane helix</keyword>
<sequence>MQRRSDKFSEGVVRGSRCHRHGFTLFEILIVTLLIAVIAALVGPRVSAIPKRYVVENNLSKLRQAINETATRARASGRGLTLALDTDASSFAVTALEQTLAREWVPPATGGKDGVGPSMGFIEVKSSYELGKDFTWTPENDALNDDGKVVYYFHPSGEAGGPTLDFELKGRRFRLDVDRLTGTPLIQELEQ</sequence>
<evidence type="ECO:0000313" key="3">
    <source>
        <dbReference type="Proteomes" id="UP001238163"/>
    </source>
</evidence>
<accession>A0AAE4AN96</accession>
<gene>
    <name evidence="2" type="ORF">J3R75_000810</name>
</gene>
<organism evidence="2 3">
    <name type="scientific">Oligosphaera ethanolica</name>
    <dbReference type="NCBI Taxonomy" id="760260"/>
    <lineage>
        <taxon>Bacteria</taxon>
        <taxon>Pseudomonadati</taxon>
        <taxon>Lentisphaerota</taxon>
        <taxon>Oligosphaeria</taxon>
        <taxon>Oligosphaerales</taxon>
        <taxon>Oligosphaeraceae</taxon>
        <taxon>Oligosphaera</taxon>
    </lineage>
</organism>
<dbReference type="Proteomes" id="UP001238163">
    <property type="component" value="Unassembled WGS sequence"/>
</dbReference>
<comment type="caution">
    <text evidence="2">The sequence shown here is derived from an EMBL/GenBank/DDBJ whole genome shotgun (WGS) entry which is preliminary data.</text>
</comment>